<gene>
    <name evidence="3" type="ORF">B0A54_08049</name>
</gene>
<feature type="domain" description="Glutathione S-transferase UstS-like C-terminal" evidence="2">
    <location>
        <begin position="131"/>
        <end position="235"/>
    </location>
</feature>
<accession>A0A4V5N7S8</accession>
<dbReference type="SUPFAM" id="SSF47616">
    <property type="entry name" value="GST C-terminal domain-like"/>
    <property type="match status" value="1"/>
</dbReference>
<feature type="domain" description="GST N-terminal" evidence="1">
    <location>
        <begin position="40"/>
        <end position="108"/>
    </location>
</feature>
<dbReference type="Gene3D" id="1.20.1050.10">
    <property type="match status" value="1"/>
</dbReference>
<organism evidence="3 4">
    <name type="scientific">Friedmanniomyces endolithicus</name>
    <dbReference type="NCBI Taxonomy" id="329885"/>
    <lineage>
        <taxon>Eukaryota</taxon>
        <taxon>Fungi</taxon>
        <taxon>Dikarya</taxon>
        <taxon>Ascomycota</taxon>
        <taxon>Pezizomycotina</taxon>
        <taxon>Dothideomycetes</taxon>
        <taxon>Dothideomycetidae</taxon>
        <taxon>Mycosphaerellales</taxon>
        <taxon>Teratosphaeriaceae</taxon>
        <taxon>Friedmanniomyces</taxon>
    </lineage>
</organism>
<dbReference type="OrthoDB" id="4951845at2759"/>
<dbReference type="Gene3D" id="3.40.30.10">
    <property type="entry name" value="Glutaredoxin"/>
    <property type="match status" value="1"/>
</dbReference>
<dbReference type="Pfam" id="PF13409">
    <property type="entry name" value="GST_N_2"/>
    <property type="match status" value="1"/>
</dbReference>
<dbReference type="Proteomes" id="UP000310066">
    <property type="component" value="Unassembled WGS sequence"/>
</dbReference>
<dbReference type="STRING" id="329885.A0A4V5N7S8"/>
<dbReference type="InterPro" id="IPR036282">
    <property type="entry name" value="Glutathione-S-Trfase_C_sf"/>
</dbReference>
<dbReference type="InterPro" id="IPR054416">
    <property type="entry name" value="GST_UstS-like_C"/>
</dbReference>
<comment type="caution">
    <text evidence="3">The sequence shown here is derived from an EMBL/GenBank/DDBJ whole genome shotgun (WGS) entry which is preliminary data.</text>
</comment>
<dbReference type="Pfam" id="PF22041">
    <property type="entry name" value="GST_C_7"/>
    <property type="match status" value="1"/>
</dbReference>
<dbReference type="EMBL" id="NAJP01000031">
    <property type="protein sequence ID" value="TKA40779.1"/>
    <property type="molecule type" value="Genomic_DNA"/>
</dbReference>
<name>A0A4V5N7S8_9PEZI</name>
<evidence type="ECO:0000313" key="3">
    <source>
        <dbReference type="EMBL" id="TKA40779.1"/>
    </source>
</evidence>
<protein>
    <submittedName>
        <fullName evidence="3">Uncharacterized protein</fullName>
    </submittedName>
</protein>
<reference evidence="3 4" key="1">
    <citation type="submission" date="2017-03" db="EMBL/GenBank/DDBJ databases">
        <title>Genomes of endolithic fungi from Antarctica.</title>
        <authorList>
            <person name="Coleine C."/>
            <person name="Masonjones S."/>
            <person name="Stajich J.E."/>
        </authorList>
    </citation>
    <scope>NUCLEOTIDE SEQUENCE [LARGE SCALE GENOMIC DNA]</scope>
    <source>
        <strain evidence="3 4">CCFEE 5311</strain>
    </source>
</reference>
<dbReference type="InterPro" id="IPR004045">
    <property type="entry name" value="Glutathione_S-Trfase_N"/>
</dbReference>
<evidence type="ECO:0000259" key="1">
    <source>
        <dbReference type="Pfam" id="PF13409"/>
    </source>
</evidence>
<evidence type="ECO:0000259" key="2">
    <source>
        <dbReference type="Pfam" id="PF22041"/>
    </source>
</evidence>
<dbReference type="AlphaFoldDB" id="A0A4V5N7S8"/>
<sequence>MLRSFGVGRPPALRGRDRSELILSFQNGVRGVMAFISGAARLALNYKAVPYRTEWIEYPDLKPTLSALGIPPNPAGTNNGAVYSSPAARLSDGTYVMDSLNIAHALDRLQPEPSLHLDNGYTDRVQAAVLEAHVALVPINLPRVPVKLLRPASREYFEMTREKRFGMPLEQLAKSEKAGESAWKAAEPGMEKLKAILHEHEEGPYVMGKTVSFADFHIAGFWRFVQILDEDGDVFDRGMRFDESFPKHYDACKEWLRRDD</sequence>
<evidence type="ECO:0000313" key="4">
    <source>
        <dbReference type="Proteomes" id="UP000310066"/>
    </source>
</evidence>
<proteinExistence type="predicted"/>